<evidence type="ECO:0000313" key="7">
    <source>
        <dbReference type="EMBL" id="CAB3243871.1"/>
    </source>
</evidence>
<name>A0A8S1AFN0_ARCPL</name>
<dbReference type="InterPro" id="IPR000215">
    <property type="entry name" value="Serpin_fam"/>
</dbReference>
<keyword evidence="2" id="KW-0646">Protease inhibitor</keyword>
<dbReference type="InterPro" id="IPR023796">
    <property type="entry name" value="Serpin_dom"/>
</dbReference>
<evidence type="ECO:0000256" key="5">
    <source>
        <dbReference type="SAM" id="SignalP"/>
    </source>
</evidence>
<dbReference type="GO" id="GO:0004867">
    <property type="term" value="F:serine-type endopeptidase inhibitor activity"/>
    <property type="evidence" value="ECO:0007669"/>
    <property type="project" value="UniProtKB-KW"/>
</dbReference>
<feature type="domain" description="Serpin" evidence="6">
    <location>
        <begin position="43"/>
        <end position="378"/>
    </location>
</feature>
<evidence type="ECO:0000259" key="6">
    <source>
        <dbReference type="SMART" id="SM00093"/>
    </source>
</evidence>
<dbReference type="SMART" id="SM00093">
    <property type="entry name" value="SERPIN"/>
    <property type="match status" value="1"/>
</dbReference>
<proteinExistence type="inferred from homology"/>
<feature type="signal peptide" evidence="5">
    <location>
        <begin position="1"/>
        <end position="17"/>
    </location>
</feature>
<accession>A0A8S1AFN0</accession>
<comment type="similarity">
    <text evidence="1 4">Belongs to the serpin family.</text>
</comment>
<dbReference type="Gene3D" id="2.30.39.10">
    <property type="entry name" value="Alpha-1-antitrypsin, domain 1"/>
    <property type="match status" value="1"/>
</dbReference>
<dbReference type="PANTHER" id="PTHR11461">
    <property type="entry name" value="SERINE PROTEASE INHIBITOR, SERPIN"/>
    <property type="match status" value="1"/>
</dbReference>
<dbReference type="OrthoDB" id="20287at2759"/>
<evidence type="ECO:0000256" key="3">
    <source>
        <dbReference type="ARBA" id="ARBA00022900"/>
    </source>
</evidence>
<organism evidence="7 8">
    <name type="scientific">Arctia plantaginis</name>
    <name type="common">Wood tiger moth</name>
    <name type="synonym">Phalaena plantaginis</name>
    <dbReference type="NCBI Taxonomy" id="874455"/>
    <lineage>
        <taxon>Eukaryota</taxon>
        <taxon>Metazoa</taxon>
        <taxon>Ecdysozoa</taxon>
        <taxon>Arthropoda</taxon>
        <taxon>Hexapoda</taxon>
        <taxon>Insecta</taxon>
        <taxon>Pterygota</taxon>
        <taxon>Neoptera</taxon>
        <taxon>Endopterygota</taxon>
        <taxon>Lepidoptera</taxon>
        <taxon>Glossata</taxon>
        <taxon>Ditrysia</taxon>
        <taxon>Noctuoidea</taxon>
        <taxon>Erebidae</taxon>
        <taxon>Arctiinae</taxon>
        <taxon>Arctia</taxon>
    </lineage>
</organism>
<dbReference type="InterPro" id="IPR036186">
    <property type="entry name" value="Serpin_sf"/>
</dbReference>
<evidence type="ECO:0000256" key="4">
    <source>
        <dbReference type="RuleBase" id="RU000411"/>
    </source>
</evidence>
<dbReference type="SUPFAM" id="SSF56574">
    <property type="entry name" value="Serpins"/>
    <property type="match status" value="1"/>
</dbReference>
<feature type="chain" id="PRO_5035929148" description="Serpin domain-containing protein" evidence="5">
    <location>
        <begin position="18"/>
        <end position="408"/>
    </location>
</feature>
<keyword evidence="5" id="KW-0732">Signal</keyword>
<dbReference type="InterPro" id="IPR042185">
    <property type="entry name" value="Serpin_sf_2"/>
</dbReference>
<dbReference type="Gene3D" id="3.30.497.10">
    <property type="entry name" value="Antithrombin, subunit I, domain 2"/>
    <property type="match status" value="1"/>
</dbReference>
<protein>
    <recommendedName>
        <fullName evidence="6">Serpin domain-containing protein</fullName>
    </recommendedName>
</protein>
<evidence type="ECO:0000256" key="1">
    <source>
        <dbReference type="ARBA" id="ARBA00009500"/>
    </source>
</evidence>
<gene>
    <name evidence="7" type="ORF">APLA_LOCUS10561</name>
</gene>
<keyword evidence="3" id="KW-0722">Serine protease inhibitor</keyword>
<dbReference type="Pfam" id="PF00079">
    <property type="entry name" value="Serpin"/>
    <property type="match status" value="1"/>
</dbReference>
<dbReference type="PANTHER" id="PTHR11461:SF211">
    <property type="entry name" value="GH10112P-RELATED"/>
    <property type="match status" value="1"/>
</dbReference>
<dbReference type="AlphaFoldDB" id="A0A8S1AFN0"/>
<dbReference type="InterPro" id="IPR042178">
    <property type="entry name" value="Serpin_sf_1"/>
</dbReference>
<sequence>MLKCLLFFVLIVIYVHSECEGSEEEKCPEGKAHLDRGTIALSGQFLYQLSQSRPNDNFVTSATSILTPLAQLVPFTEKSVSKQLLTVLNLCSEDELKCVYLQETASYKNQDQVEFEIATKYFANENYPLSDKFKEESKKYFDASGQNVDFSHSAQAADIINGWVANKTHDRIKNLVSPDSLDASTVAVLVNAIYFLGNWKYQFNPKNTQKRDFTQRNKKVVQLDTMYQEHTFKYAQDSDLKIKALVMPYKNQNFSFLGILPEEDAFVSTVSALRNPDTFINITKKLRYEKVQVYLPKMTINTYMNMEEMLRKVNVTEIFDPNSNGFKGILKNNKPLYISSAVQKAFMKVDETGTEAAAATELTIEIRAIRRSFTQIIPSYSTYYTRLLLCFVVSSQVLLKLLFLVSQQ</sequence>
<evidence type="ECO:0000313" key="8">
    <source>
        <dbReference type="Proteomes" id="UP000494256"/>
    </source>
</evidence>
<reference evidence="7 8" key="1">
    <citation type="submission" date="2020-04" db="EMBL/GenBank/DDBJ databases">
        <authorList>
            <person name="Wallbank WR R."/>
            <person name="Pardo Diaz C."/>
            <person name="Kozak K."/>
            <person name="Martin S."/>
            <person name="Jiggins C."/>
            <person name="Moest M."/>
            <person name="Warren A I."/>
            <person name="Byers J.R.P. K."/>
            <person name="Montejo-Kovacevich G."/>
            <person name="Yen C E."/>
        </authorList>
    </citation>
    <scope>NUCLEOTIDE SEQUENCE [LARGE SCALE GENOMIC DNA]</scope>
</reference>
<evidence type="ECO:0000256" key="2">
    <source>
        <dbReference type="ARBA" id="ARBA00022690"/>
    </source>
</evidence>
<dbReference type="Proteomes" id="UP000494256">
    <property type="component" value="Unassembled WGS sequence"/>
</dbReference>
<dbReference type="EMBL" id="CADEBD010000314">
    <property type="protein sequence ID" value="CAB3243871.1"/>
    <property type="molecule type" value="Genomic_DNA"/>
</dbReference>
<dbReference type="GO" id="GO:0005615">
    <property type="term" value="C:extracellular space"/>
    <property type="evidence" value="ECO:0007669"/>
    <property type="project" value="InterPro"/>
</dbReference>
<comment type="caution">
    <text evidence="7">The sequence shown here is derived from an EMBL/GenBank/DDBJ whole genome shotgun (WGS) entry which is preliminary data.</text>
</comment>